<dbReference type="Gene3D" id="3.40.50.150">
    <property type="entry name" value="Vaccinia Virus protein VP39"/>
    <property type="match status" value="1"/>
</dbReference>
<dbReference type="Pfam" id="PF08241">
    <property type="entry name" value="Methyltransf_11"/>
    <property type="match status" value="1"/>
</dbReference>
<keyword evidence="3" id="KW-0489">Methyltransferase</keyword>
<dbReference type="InterPro" id="IPR013216">
    <property type="entry name" value="Methyltransf_11"/>
</dbReference>
<dbReference type="AlphaFoldDB" id="A0A3D9V0G0"/>
<keyword evidence="3" id="KW-0808">Transferase</keyword>
<reference evidence="3 4" key="1">
    <citation type="submission" date="2018-08" db="EMBL/GenBank/DDBJ databases">
        <title>Sequencing the genomes of 1000 actinobacteria strains.</title>
        <authorList>
            <person name="Klenk H.-P."/>
        </authorList>
    </citation>
    <scope>NUCLEOTIDE SEQUENCE [LARGE SCALE GENOMIC DNA]</scope>
    <source>
        <strain evidence="3 4">DSM 22891</strain>
    </source>
</reference>
<dbReference type="InterPro" id="IPR029063">
    <property type="entry name" value="SAM-dependent_MTases_sf"/>
</dbReference>
<comment type="caution">
    <text evidence="3">The sequence shown here is derived from an EMBL/GenBank/DDBJ whole genome shotgun (WGS) entry which is preliminary data.</text>
</comment>
<feature type="domain" description="Methyltransferase type 11" evidence="2">
    <location>
        <begin position="112"/>
        <end position="209"/>
    </location>
</feature>
<dbReference type="GO" id="GO:0008757">
    <property type="term" value="F:S-adenosylmethionine-dependent methyltransferase activity"/>
    <property type="evidence" value="ECO:0007669"/>
    <property type="project" value="InterPro"/>
</dbReference>
<evidence type="ECO:0000259" key="2">
    <source>
        <dbReference type="Pfam" id="PF08241"/>
    </source>
</evidence>
<dbReference type="CDD" id="cd02440">
    <property type="entry name" value="AdoMet_MTases"/>
    <property type="match status" value="1"/>
</dbReference>
<gene>
    <name evidence="3" type="ORF">DFJ64_0656</name>
</gene>
<organism evidence="3 4">
    <name type="scientific">Thermasporomyces composti</name>
    <dbReference type="NCBI Taxonomy" id="696763"/>
    <lineage>
        <taxon>Bacteria</taxon>
        <taxon>Bacillati</taxon>
        <taxon>Actinomycetota</taxon>
        <taxon>Actinomycetes</taxon>
        <taxon>Propionibacteriales</taxon>
        <taxon>Nocardioidaceae</taxon>
        <taxon>Thermasporomyces</taxon>
    </lineage>
</organism>
<feature type="region of interest" description="Disordered" evidence="1">
    <location>
        <begin position="1"/>
        <end position="58"/>
    </location>
</feature>
<sequence length="360" mass="39847">MSQSDSVSASISPQSGSPAKGSPEEGSLEGRSSGGRSVTRPLEHTPRPHPTADEVEAAWSDPKLANRLYHDWEAQTYDDKWSISFDERCIAYARDRFVAVAGAGGWPYPTALEVGCGTGFFSLNLKQAGVIDQVHVTDLSPGMVEASKENARRLGFEIEGRVADAERLPYDDGTFDLVVGHAVLHHIPDVENAFTEMLRVLKPGGRFVICGEPTRYGDFVARRLSRATWWLSTRVTQLPFLRDRWARPREELDESSRAAALEAVVDLHTFDPDTLARTAIRAGAVDVSTTTEELTAAWFGWPVRTFEHAVNPDRLGLRWATFAYRTWLMLSALDRALAAIVPDELYYNVSITGRRPATAT</sequence>
<dbReference type="RefSeq" id="WP_115849096.1">
    <property type="nucleotide sequence ID" value="NZ_QTUC01000001.1"/>
</dbReference>
<dbReference type="Proteomes" id="UP000256485">
    <property type="component" value="Unassembled WGS sequence"/>
</dbReference>
<evidence type="ECO:0000313" key="4">
    <source>
        <dbReference type="Proteomes" id="UP000256485"/>
    </source>
</evidence>
<dbReference type="PANTHER" id="PTHR43591">
    <property type="entry name" value="METHYLTRANSFERASE"/>
    <property type="match status" value="1"/>
</dbReference>
<evidence type="ECO:0000256" key="1">
    <source>
        <dbReference type="SAM" id="MobiDB-lite"/>
    </source>
</evidence>
<dbReference type="OrthoDB" id="5566900at2"/>
<dbReference type="SUPFAM" id="SSF53335">
    <property type="entry name" value="S-adenosyl-L-methionine-dependent methyltransferases"/>
    <property type="match status" value="1"/>
</dbReference>
<proteinExistence type="predicted"/>
<evidence type="ECO:0000313" key="3">
    <source>
        <dbReference type="EMBL" id="REF35282.1"/>
    </source>
</evidence>
<protein>
    <submittedName>
        <fullName evidence="3">Ubiquinone/menaquinone biosynthesis C-methylase UbiE</fullName>
    </submittedName>
</protein>
<feature type="compositionally biased region" description="Polar residues" evidence="1">
    <location>
        <begin position="1"/>
        <end position="17"/>
    </location>
</feature>
<keyword evidence="3" id="KW-0830">Ubiquinone</keyword>
<accession>A0A3D9V0G0</accession>
<keyword evidence="4" id="KW-1185">Reference proteome</keyword>
<dbReference type="EMBL" id="QTUC01000001">
    <property type="protein sequence ID" value="REF35282.1"/>
    <property type="molecule type" value="Genomic_DNA"/>
</dbReference>
<name>A0A3D9V0G0_THECX</name>
<dbReference type="GO" id="GO:0032259">
    <property type="term" value="P:methylation"/>
    <property type="evidence" value="ECO:0007669"/>
    <property type="project" value="UniProtKB-KW"/>
</dbReference>
<feature type="compositionally biased region" description="Basic and acidic residues" evidence="1">
    <location>
        <begin position="41"/>
        <end position="52"/>
    </location>
</feature>